<proteinExistence type="predicted"/>
<accession>A0A5B7FR95</accession>
<comment type="caution">
    <text evidence="2">The sequence shown here is derived from an EMBL/GenBank/DDBJ whole genome shotgun (WGS) entry which is preliminary data.</text>
</comment>
<dbReference type="AlphaFoldDB" id="A0A5B7FR95"/>
<sequence>MWNINRLLQSDTRETLSSRWRCTCRQVDVIVSVAGKEEREKKRGAGEKEGTRCIAQPPDCAGSAQHHD</sequence>
<evidence type="ECO:0000313" key="2">
    <source>
        <dbReference type="EMBL" id="MPC47523.1"/>
    </source>
</evidence>
<dbReference type="EMBL" id="VSRR010007785">
    <property type="protein sequence ID" value="MPC47523.1"/>
    <property type="molecule type" value="Genomic_DNA"/>
</dbReference>
<protein>
    <submittedName>
        <fullName evidence="2">Uncharacterized protein</fullName>
    </submittedName>
</protein>
<reference evidence="2 3" key="1">
    <citation type="submission" date="2019-05" db="EMBL/GenBank/DDBJ databases">
        <title>Another draft genome of Portunus trituberculatus and its Hox gene families provides insights of decapod evolution.</title>
        <authorList>
            <person name="Jeong J.-H."/>
            <person name="Song I."/>
            <person name="Kim S."/>
            <person name="Choi T."/>
            <person name="Kim D."/>
            <person name="Ryu S."/>
            <person name="Kim W."/>
        </authorList>
    </citation>
    <scope>NUCLEOTIDE SEQUENCE [LARGE SCALE GENOMIC DNA]</scope>
    <source>
        <tissue evidence="2">Muscle</tissue>
    </source>
</reference>
<evidence type="ECO:0000313" key="3">
    <source>
        <dbReference type="Proteomes" id="UP000324222"/>
    </source>
</evidence>
<dbReference type="Proteomes" id="UP000324222">
    <property type="component" value="Unassembled WGS sequence"/>
</dbReference>
<keyword evidence="3" id="KW-1185">Reference proteome</keyword>
<gene>
    <name evidence="2" type="ORF">E2C01_041272</name>
</gene>
<feature type="compositionally biased region" description="Basic and acidic residues" evidence="1">
    <location>
        <begin position="37"/>
        <end position="51"/>
    </location>
</feature>
<name>A0A5B7FR95_PORTR</name>
<organism evidence="2 3">
    <name type="scientific">Portunus trituberculatus</name>
    <name type="common">Swimming crab</name>
    <name type="synonym">Neptunus trituberculatus</name>
    <dbReference type="NCBI Taxonomy" id="210409"/>
    <lineage>
        <taxon>Eukaryota</taxon>
        <taxon>Metazoa</taxon>
        <taxon>Ecdysozoa</taxon>
        <taxon>Arthropoda</taxon>
        <taxon>Crustacea</taxon>
        <taxon>Multicrustacea</taxon>
        <taxon>Malacostraca</taxon>
        <taxon>Eumalacostraca</taxon>
        <taxon>Eucarida</taxon>
        <taxon>Decapoda</taxon>
        <taxon>Pleocyemata</taxon>
        <taxon>Brachyura</taxon>
        <taxon>Eubrachyura</taxon>
        <taxon>Portunoidea</taxon>
        <taxon>Portunidae</taxon>
        <taxon>Portuninae</taxon>
        <taxon>Portunus</taxon>
    </lineage>
</organism>
<feature type="region of interest" description="Disordered" evidence="1">
    <location>
        <begin position="37"/>
        <end position="68"/>
    </location>
</feature>
<evidence type="ECO:0000256" key="1">
    <source>
        <dbReference type="SAM" id="MobiDB-lite"/>
    </source>
</evidence>